<dbReference type="Gene3D" id="3.80.10.10">
    <property type="entry name" value="Ribonuclease Inhibitor"/>
    <property type="match status" value="1"/>
</dbReference>
<dbReference type="InterPro" id="IPR032675">
    <property type="entry name" value="LRR_dom_sf"/>
</dbReference>
<dbReference type="PRINTS" id="PR00019">
    <property type="entry name" value="LEURICHRPT"/>
</dbReference>
<evidence type="ECO:0000256" key="1">
    <source>
        <dbReference type="ARBA" id="ARBA00004251"/>
    </source>
</evidence>
<keyword evidence="9 12" id="KW-0472">Membrane</keyword>
<evidence type="ECO:0000313" key="13">
    <source>
        <dbReference type="EMBL" id="WMV06884.1"/>
    </source>
</evidence>
<evidence type="ECO:0000256" key="9">
    <source>
        <dbReference type="ARBA" id="ARBA00023136"/>
    </source>
</evidence>
<dbReference type="FunFam" id="3.80.10.10:FF:000041">
    <property type="entry name" value="LRR receptor-like serine/threonine-protein kinase ERECTA"/>
    <property type="match status" value="1"/>
</dbReference>
<keyword evidence="6" id="KW-0732">Signal</keyword>
<evidence type="ECO:0000256" key="2">
    <source>
        <dbReference type="ARBA" id="ARBA00009592"/>
    </source>
</evidence>
<dbReference type="Pfam" id="PF00560">
    <property type="entry name" value="LRR_1"/>
    <property type="match status" value="3"/>
</dbReference>
<reference evidence="13" key="1">
    <citation type="submission" date="2023-08" db="EMBL/GenBank/DDBJ databases">
        <title>A de novo genome assembly of Solanum verrucosum Schlechtendal, a Mexican diploid species geographically isolated from the other diploid A-genome species in potato relatives.</title>
        <authorList>
            <person name="Hosaka K."/>
        </authorList>
    </citation>
    <scope>NUCLEOTIDE SEQUENCE</scope>
    <source>
        <tissue evidence="13">Young leaves</tissue>
    </source>
</reference>
<evidence type="ECO:0000256" key="3">
    <source>
        <dbReference type="ARBA" id="ARBA00022475"/>
    </source>
</evidence>
<keyword evidence="3" id="KW-1003">Cell membrane</keyword>
<dbReference type="AlphaFoldDB" id="A0AAF0PL01"/>
<dbReference type="Proteomes" id="UP001234989">
    <property type="component" value="Chromosome 1"/>
</dbReference>
<dbReference type="Pfam" id="PF13855">
    <property type="entry name" value="LRR_8"/>
    <property type="match status" value="2"/>
</dbReference>
<dbReference type="PANTHER" id="PTHR27004:SF410">
    <property type="entry name" value="LEUCINE-RICH REPEAT-CONTAINING N-TERMINAL PLANT-TYPE DOMAIN-CONTAINING PROTEIN"/>
    <property type="match status" value="1"/>
</dbReference>
<keyword evidence="10" id="KW-0675">Receptor</keyword>
<keyword evidence="11" id="KW-0325">Glycoprotein</keyword>
<evidence type="ECO:0000256" key="5">
    <source>
        <dbReference type="ARBA" id="ARBA00022692"/>
    </source>
</evidence>
<evidence type="ECO:0000256" key="4">
    <source>
        <dbReference type="ARBA" id="ARBA00022614"/>
    </source>
</evidence>
<keyword evidence="5 12" id="KW-0812">Transmembrane</keyword>
<evidence type="ECO:0000256" key="11">
    <source>
        <dbReference type="ARBA" id="ARBA00023180"/>
    </source>
</evidence>
<evidence type="ECO:0000256" key="10">
    <source>
        <dbReference type="ARBA" id="ARBA00023170"/>
    </source>
</evidence>
<keyword evidence="8 12" id="KW-1133">Transmembrane helix</keyword>
<dbReference type="EMBL" id="CP133612">
    <property type="protein sequence ID" value="WMV06884.1"/>
    <property type="molecule type" value="Genomic_DNA"/>
</dbReference>
<evidence type="ECO:0000256" key="7">
    <source>
        <dbReference type="ARBA" id="ARBA00022737"/>
    </source>
</evidence>
<organism evidence="13 14">
    <name type="scientific">Solanum verrucosum</name>
    <dbReference type="NCBI Taxonomy" id="315347"/>
    <lineage>
        <taxon>Eukaryota</taxon>
        <taxon>Viridiplantae</taxon>
        <taxon>Streptophyta</taxon>
        <taxon>Embryophyta</taxon>
        <taxon>Tracheophyta</taxon>
        <taxon>Spermatophyta</taxon>
        <taxon>Magnoliopsida</taxon>
        <taxon>eudicotyledons</taxon>
        <taxon>Gunneridae</taxon>
        <taxon>Pentapetalae</taxon>
        <taxon>asterids</taxon>
        <taxon>lamiids</taxon>
        <taxon>Solanales</taxon>
        <taxon>Solanaceae</taxon>
        <taxon>Solanoideae</taxon>
        <taxon>Solaneae</taxon>
        <taxon>Solanum</taxon>
    </lineage>
</organism>
<evidence type="ECO:0000256" key="6">
    <source>
        <dbReference type="ARBA" id="ARBA00022729"/>
    </source>
</evidence>
<accession>A0AAF0PL01</accession>
<evidence type="ECO:0008006" key="15">
    <source>
        <dbReference type="Google" id="ProtNLM"/>
    </source>
</evidence>
<feature type="transmembrane region" description="Helical" evidence="12">
    <location>
        <begin position="308"/>
        <end position="332"/>
    </location>
</feature>
<sequence>MSAIEILDLSNNRLSGTVINTTFSIGNQLIIIKLDGNKLEGKVPPSLINCEYLEFLDLSNNELNDTFPKWLGGLPHLQILKLTSNKFYGPIRTKNLFAQIRVIDLSSNGFSGVLPVSLFQNFQAMKIIGENSETREYVADIYSYYYTNSLIVTTKGLDHELPRVLTTQIIIDLSRNRFEGCIPSIIGDLVGLRTLNLSHNVLEGHIPESLQHLSVLESLDLSSNKLGGEISQQLVSLTSLEVLNLSHNHLFGCIPKGNQFNTFENNSYQGNDGLRGLPPSRDCGRDDRVPQETIPVELDQEEEDSPLISWQGVLMGYGCGLVIGVSVIYIMWSTQYPAWFSRIHAY</sequence>
<evidence type="ECO:0000256" key="12">
    <source>
        <dbReference type="SAM" id="Phobius"/>
    </source>
</evidence>
<keyword evidence="7" id="KW-0677">Repeat</keyword>
<proteinExistence type="inferred from homology"/>
<dbReference type="InterPro" id="IPR001611">
    <property type="entry name" value="Leu-rich_rpt"/>
</dbReference>
<comment type="similarity">
    <text evidence="2">Belongs to the RLP family.</text>
</comment>
<evidence type="ECO:0000313" key="14">
    <source>
        <dbReference type="Proteomes" id="UP001234989"/>
    </source>
</evidence>
<dbReference type="FunFam" id="3.80.10.10:FF:000111">
    <property type="entry name" value="LRR receptor-like serine/threonine-protein kinase ERECTA"/>
    <property type="match status" value="1"/>
</dbReference>
<comment type="subcellular location">
    <subcellularLocation>
        <location evidence="1">Cell membrane</location>
        <topology evidence="1">Single-pass type I membrane protein</topology>
    </subcellularLocation>
</comment>
<dbReference type="GO" id="GO:0005886">
    <property type="term" value="C:plasma membrane"/>
    <property type="evidence" value="ECO:0007669"/>
    <property type="project" value="UniProtKB-SubCell"/>
</dbReference>
<evidence type="ECO:0000256" key="8">
    <source>
        <dbReference type="ARBA" id="ARBA00022989"/>
    </source>
</evidence>
<keyword evidence="4" id="KW-0433">Leucine-rich repeat</keyword>
<gene>
    <name evidence="13" type="ORF">MTR67_000269</name>
</gene>
<protein>
    <recommendedName>
        <fullName evidence="15">Receptor-like protein 12</fullName>
    </recommendedName>
</protein>
<dbReference type="SUPFAM" id="SSF52058">
    <property type="entry name" value="L domain-like"/>
    <property type="match status" value="1"/>
</dbReference>
<name>A0AAF0PL01_SOLVR</name>
<keyword evidence="14" id="KW-1185">Reference proteome</keyword>
<dbReference type="PANTHER" id="PTHR27004">
    <property type="entry name" value="RECEPTOR-LIKE PROTEIN 12 ISOFORM X1"/>
    <property type="match status" value="1"/>
</dbReference>